<evidence type="ECO:0000313" key="2">
    <source>
        <dbReference type="Proteomes" id="UP001162131"/>
    </source>
</evidence>
<evidence type="ECO:0000313" key="1">
    <source>
        <dbReference type="EMBL" id="CAG9318932.1"/>
    </source>
</evidence>
<gene>
    <name evidence="1" type="ORF">BSTOLATCC_MIC22290</name>
</gene>
<keyword evidence="2" id="KW-1185">Reference proteome</keyword>
<dbReference type="Proteomes" id="UP001162131">
    <property type="component" value="Unassembled WGS sequence"/>
</dbReference>
<dbReference type="EMBL" id="CAJZBQ010000021">
    <property type="protein sequence ID" value="CAG9318932.1"/>
    <property type="molecule type" value="Genomic_DNA"/>
</dbReference>
<proteinExistence type="predicted"/>
<protein>
    <submittedName>
        <fullName evidence="1">Uncharacterized protein</fullName>
    </submittedName>
</protein>
<dbReference type="AlphaFoldDB" id="A0AAU9J5X2"/>
<comment type="caution">
    <text evidence="1">The sequence shown here is derived from an EMBL/GenBank/DDBJ whole genome shotgun (WGS) entry which is preliminary data.</text>
</comment>
<accession>A0AAU9J5X2</accession>
<reference evidence="1" key="1">
    <citation type="submission" date="2021-09" db="EMBL/GenBank/DDBJ databases">
        <authorList>
            <consortium name="AG Swart"/>
            <person name="Singh M."/>
            <person name="Singh A."/>
            <person name="Seah K."/>
            <person name="Emmerich C."/>
        </authorList>
    </citation>
    <scope>NUCLEOTIDE SEQUENCE</scope>
    <source>
        <strain evidence="1">ATCC30299</strain>
    </source>
</reference>
<organism evidence="1 2">
    <name type="scientific">Blepharisma stoltei</name>
    <dbReference type="NCBI Taxonomy" id="1481888"/>
    <lineage>
        <taxon>Eukaryota</taxon>
        <taxon>Sar</taxon>
        <taxon>Alveolata</taxon>
        <taxon>Ciliophora</taxon>
        <taxon>Postciliodesmatophora</taxon>
        <taxon>Heterotrichea</taxon>
        <taxon>Heterotrichida</taxon>
        <taxon>Blepharismidae</taxon>
        <taxon>Blepharisma</taxon>
    </lineage>
</organism>
<sequence>MFKLQNSLKKTNNFTSSSSKTEDFQYDVDINPPEFYEDQTIDSSYFSYKKSLTVNFPEQLKQLRKSQITEEIDVLCVNCYECIPLSLVDTHSKYCISPQCEDEDTESSYINNRIKKIIDSIDSKIEKSSNEDILDQLKEVAVTSLDSSANPYALLSKLDGMINSVSLQKDGISNTIIAKRLSNLIELKSPFYNSRLSEAEKYLKYYKEEPNFQEKEANRWMYRSEILMKLKEDSFPSRFYDISSDVGSDVEVLSISFSTGYSEFSDVDNFEDEEKVRENISSEQLKKHFYSICLKKKHQISNSHKANMISESELYMRCIDENIPVSKWEEFIVEQIG</sequence>
<name>A0AAU9J5X2_9CILI</name>